<protein>
    <recommendedName>
        <fullName evidence="2 6">peptidylprolyl isomerase</fullName>
        <ecNumber evidence="2 6">5.2.1.8</ecNumber>
    </recommendedName>
</protein>
<dbReference type="VEuPathDB" id="FungiDB:GWK60_H01507"/>
<dbReference type="FunFam" id="3.10.50.40:FF:000006">
    <property type="entry name" value="Peptidyl-prolyl cis-trans isomerase"/>
    <property type="match status" value="1"/>
</dbReference>
<dbReference type="GO" id="GO:0005528">
    <property type="term" value="F:FK506 binding"/>
    <property type="evidence" value="ECO:0007669"/>
    <property type="project" value="EnsemblFungi"/>
</dbReference>
<dbReference type="VEuPathDB" id="FungiDB:GW608_H01507"/>
<dbReference type="OrthoDB" id="1902587at2759"/>
<keyword evidence="3 6" id="KW-0697">Rotamase</keyword>
<dbReference type="VEuPathDB" id="FungiDB:B1J91_H01705g"/>
<keyword evidence="4 6" id="KW-0413">Isomerase</keyword>
<dbReference type="PANTHER" id="PTHR45779:SF7">
    <property type="entry name" value="PEPTIDYLPROLYL ISOMERASE"/>
    <property type="match status" value="1"/>
</dbReference>
<dbReference type="VEuPathDB" id="FungiDB:CAGL0H01705g"/>
<dbReference type="GO" id="GO:0005783">
    <property type="term" value="C:endoplasmic reticulum"/>
    <property type="evidence" value="ECO:0007669"/>
    <property type="project" value="TreeGrafter"/>
</dbReference>
<dbReference type="GO" id="GO:0016020">
    <property type="term" value="C:membrane"/>
    <property type="evidence" value="ECO:0007669"/>
    <property type="project" value="EnsemblFungi"/>
</dbReference>
<dbReference type="InterPro" id="IPR044609">
    <property type="entry name" value="FKBP2/11"/>
</dbReference>
<dbReference type="OMA" id="VHMHYTG"/>
<dbReference type="PhylomeDB" id="A0A0W0DWE7"/>
<organism evidence="7 8">
    <name type="scientific">Candida glabrata</name>
    <name type="common">Yeast</name>
    <name type="synonym">Torulopsis glabrata</name>
    <dbReference type="NCBI Taxonomy" id="5478"/>
    <lineage>
        <taxon>Eukaryota</taxon>
        <taxon>Fungi</taxon>
        <taxon>Dikarya</taxon>
        <taxon>Ascomycota</taxon>
        <taxon>Saccharomycotina</taxon>
        <taxon>Saccharomycetes</taxon>
        <taxon>Saccharomycetales</taxon>
        <taxon>Saccharomycetaceae</taxon>
        <taxon>Nakaseomyces</taxon>
    </lineage>
</organism>
<comment type="caution">
    <text evidence="7">The sequence shown here is derived from an EMBL/GenBank/DDBJ whole genome shotgun (WGS) entry which is preliminary data.</text>
</comment>
<dbReference type="Gene3D" id="3.10.50.40">
    <property type="match status" value="1"/>
</dbReference>
<evidence type="ECO:0000256" key="4">
    <source>
        <dbReference type="ARBA" id="ARBA00023235"/>
    </source>
</evidence>
<accession>A0A0W0DWE7</accession>
<dbReference type="Pfam" id="PF00254">
    <property type="entry name" value="FKBP_C"/>
    <property type="match status" value="1"/>
</dbReference>
<dbReference type="Proteomes" id="UP000054886">
    <property type="component" value="Unassembled WGS sequence"/>
</dbReference>
<dbReference type="PROSITE" id="PS50059">
    <property type="entry name" value="FKBP_PPIASE"/>
    <property type="match status" value="1"/>
</dbReference>
<comment type="catalytic activity">
    <reaction evidence="1 6">
        <text>[protein]-peptidylproline (omega=180) = [protein]-peptidylproline (omega=0)</text>
        <dbReference type="Rhea" id="RHEA:16237"/>
        <dbReference type="Rhea" id="RHEA-COMP:10747"/>
        <dbReference type="Rhea" id="RHEA-COMP:10748"/>
        <dbReference type="ChEBI" id="CHEBI:83833"/>
        <dbReference type="ChEBI" id="CHEBI:83834"/>
        <dbReference type="EC" id="5.2.1.8"/>
    </reaction>
</comment>
<evidence type="ECO:0000313" key="7">
    <source>
        <dbReference type="EMBL" id="KTA98977.1"/>
    </source>
</evidence>
<name>A0A0W0DWE7_CANGB</name>
<comment type="similarity">
    <text evidence="5">Belongs to the FKBP-type PPIase family. FKBP2 subfamily.</text>
</comment>
<dbReference type="EMBL" id="LLZZ01000149">
    <property type="protein sequence ID" value="KTA98977.1"/>
    <property type="molecule type" value="Genomic_DNA"/>
</dbReference>
<sequence length="136" mass="14777">MLSQIWILFTFMVCVIASKSKSDGLKFEITKKIPISKCKLKALPGDMVSVHYTGSLAENGKVFDSSLRRNEPIQFKLGAGQVIAGWEQGITGMCLGEKRTLHIPPELAYGSRGAGGVIPPNAVLDFDVELVDIARN</sequence>
<evidence type="ECO:0000256" key="3">
    <source>
        <dbReference type="ARBA" id="ARBA00023110"/>
    </source>
</evidence>
<evidence type="ECO:0000313" key="8">
    <source>
        <dbReference type="Proteomes" id="UP000054886"/>
    </source>
</evidence>
<gene>
    <name evidence="7" type="ORF">AO440_001973</name>
</gene>
<evidence type="ECO:0000256" key="5">
    <source>
        <dbReference type="ARBA" id="ARBA00024206"/>
    </source>
</evidence>
<dbReference type="VEuPathDB" id="FungiDB:GVI51_H01507"/>
<proteinExistence type="inferred from homology"/>
<dbReference type="AlphaFoldDB" id="A0A0W0DWE7"/>
<dbReference type="SMR" id="A0A0W0DWE7"/>
<dbReference type="PANTHER" id="PTHR45779">
    <property type="entry name" value="PEPTIDYLPROLYL ISOMERASE"/>
    <property type="match status" value="1"/>
</dbReference>
<evidence type="ECO:0000256" key="6">
    <source>
        <dbReference type="PROSITE-ProRule" id="PRU00277"/>
    </source>
</evidence>
<dbReference type="GO" id="GO:0003755">
    <property type="term" value="F:peptidyl-prolyl cis-trans isomerase activity"/>
    <property type="evidence" value="ECO:0007669"/>
    <property type="project" value="UniProtKB-KW"/>
</dbReference>
<dbReference type="SUPFAM" id="SSF54534">
    <property type="entry name" value="FKBP-like"/>
    <property type="match status" value="1"/>
</dbReference>
<evidence type="ECO:0000256" key="2">
    <source>
        <dbReference type="ARBA" id="ARBA00013194"/>
    </source>
</evidence>
<dbReference type="InterPro" id="IPR046357">
    <property type="entry name" value="PPIase_dom_sf"/>
</dbReference>
<dbReference type="InterPro" id="IPR001179">
    <property type="entry name" value="PPIase_FKBP_dom"/>
</dbReference>
<evidence type="ECO:0000256" key="1">
    <source>
        <dbReference type="ARBA" id="ARBA00000971"/>
    </source>
</evidence>
<dbReference type="EC" id="5.2.1.8" evidence="2 6"/>
<reference evidence="7 8" key="1">
    <citation type="submission" date="2015-10" db="EMBL/GenBank/DDBJ databases">
        <title>Draft genomes sequences of Candida glabrata isolates 1A, 1B, 2A, 2B, 3A and 3B.</title>
        <authorList>
            <person name="Haavelsrud O.E."/>
            <person name="Gaustad P."/>
        </authorList>
    </citation>
    <scope>NUCLEOTIDE SEQUENCE [LARGE SCALE GENOMIC DNA]</scope>
    <source>
        <strain evidence="7">910700640</strain>
    </source>
</reference>